<gene>
    <name evidence="1" type="primary">70</name>
    <name evidence="1" type="ORF">SEA_FOWLMOUTH_70</name>
</gene>
<evidence type="ECO:0000313" key="2">
    <source>
        <dbReference type="Proteomes" id="UP000278789"/>
    </source>
</evidence>
<protein>
    <submittedName>
        <fullName evidence="1">Uncharacterized protein</fullName>
    </submittedName>
</protein>
<dbReference type="EMBL" id="MH834613">
    <property type="protein sequence ID" value="AYN58019.1"/>
    <property type="molecule type" value="Genomic_DNA"/>
</dbReference>
<sequence length="49" mass="5805">MDWQFETFKAWAKICGYDWTKDFDRVDQNSWQSKHSGAIFSVSWGPSDD</sequence>
<dbReference type="GeneID" id="55611930"/>
<proteinExistence type="predicted"/>
<accession>A0A3G2KGB0</accession>
<reference evidence="1" key="1">
    <citation type="submission" date="2018-09" db="EMBL/GenBank/DDBJ databases">
        <authorList>
            <person name="Bryant B."/>
            <person name="Burch A."/>
            <person name="Dorissaint R."/>
            <person name="Douthitt C."/>
            <person name="Garofalo J."/>
            <person name="Kuiack J."/>
            <person name="Marcillon S."/>
            <person name="Moreno J."/>
            <person name="Norus J."/>
            <person name="Parks M."/>
            <person name="Peroza J."/>
            <person name="Wilse K."/>
            <person name="Wiersma-Koch H."/>
            <person name="D'Elia T."/>
            <person name="Garlena R.A."/>
            <person name="Russell D.A."/>
            <person name="Pope W.H."/>
            <person name="Jacobs-Sera D."/>
            <person name="Hatfull G.F."/>
        </authorList>
    </citation>
    <scope>NUCLEOTIDE SEQUENCE [LARGE SCALE GENOMIC DNA]</scope>
</reference>
<dbReference type="KEGG" id="vg:55611930"/>
<dbReference type="RefSeq" id="YP_009841737.1">
    <property type="nucleotide sequence ID" value="NC_048734.1"/>
</dbReference>
<name>A0A3G2KGB0_9CAUD</name>
<evidence type="ECO:0000313" key="1">
    <source>
        <dbReference type="EMBL" id="AYN58019.1"/>
    </source>
</evidence>
<keyword evidence="2" id="KW-1185">Reference proteome</keyword>
<organism evidence="1 2">
    <name type="scientific">Mycobacterium phage Fowlmouth</name>
    <dbReference type="NCBI Taxonomy" id="2419978"/>
    <lineage>
        <taxon>Viruses</taxon>
        <taxon>Duplodnaviria</taxon>
        <taxon>Heunggongvirae</taxon>
        <taxon>Uroviricota</taxon>
        <taxon>Caudoviricetes</taxon>
        <taxon>Fowlmouthvirus</taxon>
        <taxon>Fowlmouthvirus fowlmouth</taxon>
    </lineage>
</organism>
<dbReference type="Proteomes" id="UP000278789">
    <property type="component" value="Segment"/>
</dbReference>